<organism evidence="2 3">
    <name type="scientific">Arthrobotrys conoides</name>
    <dbReference type="NCBI Taxonomy" id="74498"/>
    <lineage>
        <taxon>Eukaryota</taxon>
        <taxon>Fungi</taxon>
        <taxon>Dikarya</taxon>
        <taxon>Ascomycota</taxon>
        <taxon>Pezizomycotina</taxon>
        <taxon>Orbiliomycetes</taxon>
        <taxon>Orbiliales</taxon>
        <taxon>Orbiliaceae</taxon>
        <taxon>Arthrobotrys</taxon>
    </lineage>
</organism>
<proteinExistence type="predicted"/>
<reference evidence="2 3" key="1">
    <citation type="submission" date="2019-10" db="EMBL/GenBank/DDBJ databases">
        <authorList>
            <person name="Palmer J.M."/>
        </authorList>
    </citation>
    <scope>NUCLEOTIDE SEQUENCE [LARGE SCALE GENOMIC DNA]</scope>
    <source>
        <strain evidence="2 3">TWF506</strain>
    </source>
</reference>
<evidence type="ECO:0000313" key="3">
    <source>
        <dbReference type="Proteomes" id="UP001307849"/>
    </source>
</evidence>
<comment type="caution">
    <text evidence="2">The sequence shown here is derived from an EMBL/GenBank/DDBJ whole genome shotgun (WGS) entry which is preliminary data.</text>
</comment>
<protein>
    <submittedName>
        <fullName evidence="2">Uncharacterized protein</fullName>
    </submittedName>
</protein>
<feature type="chain" id="PRO_5042821586" evidence="1">
    <location>
        <begin position="22"/>
        <end position="398"/>
    </location>
</feature>
<feature type="signal peptide" evidence="1">
    <location>
        <begin position="1"/>
        <end position="21"/>
    </location>
</feature>
<accession>A0AAN8RRK7</accession>
<dbReference type="AlphaFoldDB" id="A0AAN8RRK7"/>
<evidence type="ECO:0000256" key="1">
    <source>
        <dbReference type="SAM" id="SignalP"/>
    </source>
</evidence>
<gene>
    <name evidence="2" type="ORF">TWF506_001810</name>
</gene>
<keyword evidence="1" id="KW-0732">Signal</keyword>
<sequence>MHSKFLSGAVLFASISPLVSAIAIKGAMIDRRSPVSNSLSSPLDLEERGLSFCEPIKIIVEILKVQKATAFCSSYLKIQTVSIPATRVVQTYTTTTATVEETITAVVTAATDVLTFAETEVIATLPTIVATDTFIVDSTTTVFSTPAAKTVTTTTYTTAAAAKRDVEAEKRNTKIPPFVAAFAPSVVSKACSCLGLPTPTVTITATSVKPNTIQTQTTKTETNTKYVTITVSTTETAKVTTYSPTTSTVTSTNVVTQTSVLPEPTVTSTKTLAFRPQCTSLLAKSRLVQYVVTPGRRAAYSPVNEPRLPGDGASEYTHSLCCELAYEIKDVLFSAVLSEREGQWTCRRYYAYDSAPSGVSEQCPKGRPSGEYPGPRVGTYELYKSNIVGPCLGYDGAI</sequence>
<dbReference type="Proteomes" id="UP001307849">
    <property type="component" value="Unassembled WGS sequence"/>
</dbReference>
<evidence type="ECO:0000313" key="2">
    <source>
        <dbReference type="EMBL" id="KAK6521597.1"/>
    </source>
</evidence>
<dbReference type="EMBL" id="JAVHJM010000001">
    <property type="protein sequence ID" value="KAK6521597.1"/>
    <property type="molecule type" value="Genomic_DNA"/>
</dbReference>
<keyword evidence="3" id="KW-1185">Reference proteome</keyword>
<name>A0AAN8RRK7_9PEZI</name>